<evidence type="ECO:0000256" key="10">
    <source>
        <dbReference type="ARBA" id="ARBA00023033"/>
    </source>
</evidence>
<keyword evidence="16" id="KW-1185">Reference proteome</keyword>
<keyword evidence="8 13" id="KW-0560">Oxidoreductase</keyword>
<evidence type="ECO:0000256" key="11">
    <source>
        <dbReference type="ARBA" id="ARBA00023136"/>
    </source>
</evidence>
<reference evidence="16" key="1">
    <citation type="submission" date="2012-06" db="EMBL/GenBank/DDBJ databases">
        <title>The genome sequence of Coniosporium apollinis CBS 100218.</title>
        <authorList>
            <consortium name="The Broad Institute Genome Sequencing Platform"/>
            <person name="Cuomo C."/>
            <person name="Gorbushina A."/>
            <person name="Noack S."/>
            <person name="Walker B."/>
            <person name="Young S.K."/>
            <person name="Zeng Q."/>
            <person name="Gargeya S."/>
            <person name="Fitzgerald M."/>
            <person name="Haas B."/>
            <person name="Abouelleil A."/>
            <person name="Alvarado L."/>
            <person name="Arachchi H.M."/>
            <person name="Berlin A.M."/>
            <person name="Chapman S.B."/>
            <person name="Goldberg J."/>
            <person name="Griggs A."/>
            <person name="Gujja S."/>
            <person name="Hansen M."/>
            <person name="Howarth C."/>
            <person name="Imamovic A."/>
            <person name="Larimer J."/>
            <person name="McCowan C."/>
            <person name="Montmayeur A."/>
            <person name="Murphy C."/>
            <person name="Neiman D."/>
            <person name="Pearson M."/>
            <person name="Priest M."/>
            <person name="Roberts A."/>
            <person name="Saif S."/>
            <person name="Shea T."/>
            <person name="Sisk P."/>
            <person name="Sykes S."/>
            <person name="Wortman J."/>
            <person name="Nusbaum C."/>
            <person name="Birren B."/>
        </authorList>
    </citation>
    <scope>NUCLEOTIDE SEQUENCE [LARGE SCALE GENOMIC DNA]</scope>
    <source>
        <strain evidence="16">CBS 100218</strain>
    </source>
</reference>
<evidence type="ECO:0000256" key="2">
    <source>
        <dbReference type="ARBA" id="ARBA00004167"/>
    </source>
</evidence>
<dbReference type="PRINTS" id="PR00463">
    <property type="entry name" value="EP450I"/>
</dbReference>
<evidence type="ECO:0000256" key="8">
    <source>
        <dbReference type="ARBA" id="ARBA00023002"/>
    </source>
</evidence>
<dbReference type="GeneID" id="19900107"/>
<evidence type="ECO:0000256" key="1">
    <source>
        <dbReference type="ARBA" id="ARBA00001971"/>
    </source>
</evidence>
<dbReference type="OrthoDB" id="3945418at2759"/>
<feature type="transmembrane region" description="Helical" evidence="14">
    <location>
        <begin position="6"/>
        <end position="26"/>
    </location>
</feature>
<evidence type="ECO:0000256" key="12">
    <source>
        <dbReference type="PIRSR" id="PIRSR602401-1"/>
    </source>
</evidence>
<dbReference type="Proteomes" id="UP000016924">
    <property type="component" value="Unassembled WGS sequence"/>
</dbReference>
<keyword evidence="9 12" id="KW-0408">Iron</keyword>
<keyword evidence="5 14" id="KW-0812">Transmembrane</keyword>
<evidence type="ECO:0000256" key="4">
    <source>
        <dbReference type="ARBA" id="ARBA00022617"/>
    </source>
</evidence>
<dbReference type="CDD" id="cd11062">
    <property type="entry name" value="CYP58-like"/>
    <property type="match status" value="1"/>
</dbReference>
<dbReference type="InterPro" id="IPR036396">
    <property type="entry name" value="Cyt_P450_sf"/>
</dbReference>
<dbReference type="InterPro" id="IPR017972">
    <property type="entry name" value="Cyt_P450_CS"/>
</dbReference>
<evidence type="ECO:0000313" key="16">
    <source>
        <dbReference type="Proteomes" id="UP000016924"/>
    </source>
</evidence>
<dbReference type="PANTHER" id="PTHR24305:SF157">
    <property type="entry name" value="N-ACETYLTRYPTOPHAN 6-HYDROXYLASE IVOC-RELATED"/>
    <property type="match status" value="1"/>
</dbReference>
<dbReference type="EMBL" id="JH767564">
    <property type="protein sequence ID" value="EON63568.1"/>
    <property type="molecule type" value="Genomic_DNA"/>
</dbReference>
<dbReference type="PROSITE" id="PS00086">
    <property type="entry name" value="CYTOCHROME_P450"/>
    <property type="match status" value="1"/>
</dbReference>
<feature type="binding site" description="axial binding residue" evidence="12">
    <location>
        <position position="445"/>
    </location>
    <ligand>
        <name>heme</name>
        <dbReference type="ChEBI" id="CHEBI:30413"/>
    </ligand>
    <ligandPart>
        <name>Fe</name>
        <dbReference type="ChEBI" id="CHEBI:18248"/>
    </ligandPart>
</feature>
<dbReference type="InterPro" id="IPR050121">
    <property type="entry name" value="Cytochrome_P450_monoxygenase"/>
</dbReference>
<comment type="cofactor">
    <cofactor evidence="1 12">
        <name>heme</name>
        <dbReference type="ChEBI" id="CHEBI:30413"/>
    </cofactor>
</comment>
<evidence type="ECO:0000256" key="5">
    <source>
        <dbReference type="ARBA" id="ARBA00022692"/>
    </source>
</evidence>
<dbReference type="InterPro" id="IPR001128">
    <property type="entry name" value="Cyt_P450"/>
</dbReference>
<dbReference type="STRING" id="1168221.R7YNY4"/>
<dbReference type="PANTHER" id="PTHR24305">
    <property type="entry name" value="CYTOCHROME P450"/>
    <property type="match status" value="1"/>
</dbReference>
<evidence type="ECO:0000256" key="14">
    <source>
        <dbReference type="SAM" id="Phobius"/>
    </source>
</evidence>
<dbReference type="AlphaFoldDB" id="R7YNY4"/>
<dbReference type="Pfam" id="PF00067">
    <property type="entry name" value="p450"/>
    <property type="match status" value="1"/>
</dbReference>
<dbReference type="PRINTS" id="PR00385">
    <property type="entry name" value="P450"/>
</dbReference>
<dbReference type="OMA" id="MDIICDY"/>
<comment type="similarity">
    <text evidence="3 13">Belongs to the cytochrome P450 family.</text>
</comment>
<sequence length="508" mass="58675">MGDFEYQRAVVLGLGAWVVLWVIEGIRRVYFHPLSKFPGPKFAALTLWNEFYWDVVKRGQFIWKIDEMHRRYGPIVRINPHELHINDPDFFDELYAGGKRDKYQWWVNVAGAPGSGFATVGHDLHRLRRGALSPFFSKRSVTQLEPVIKQKIEKLSKRFETASKTGEVIRLDAAFMALTMDVICDYSFANDRKYLDEDDFKLEWKETIMGAFSAGALTRQFPWLEELLKSLPRPFVKAVNKNVHFFFQWRDGVEAQVVEILEHRETKTTLSTRTIFHTLRDGDLPPQEKTLERLCDEGEILTGAGSETTASALSKIWFYLCENPDKLRKLREEVVRAMPDPDVLPPWSTLEQLPYISAVISEGLRLAYSATTRLPRIAHEDLRYKDWTIPAGTPVSETITLIFLNPTVFPNPESFEPERWLARAADGTQRLHKYFVPFGRGSRQCLGMNLAYAELYLTVTMIVRRFDFELFETSIKDVRIVHDFFVAAPDRSSKGIRARVKELAVEKD</sequence>
<evidence type="ECO:0000256" key="13">
    <source>
        <dbReference type="RuleBase" id="RU000461"/>
    </source>
</evidence>
<dbReference type="SUPFAM" id="SSF48264">
    <property type="entry name" value="Cytochrome P450"/>
    <property type="match status" value="1"/>
</dbReference>
<evidence type="ECO:0000256" key="3">
    <source>
        <dbReference type="ARBA" id="ARBA00010617"/>
    </source>
</evidence>
<dbReference type="RefSeq" id="XP_007778885.1">
    <property type="nucleotide sequence ID" value="XM_007780695.1"/>
</dbReference>
<dbReference type="GO" id="GO:0020037">
    <property type="term" value="F:heme binding"/>
    <property type="evidence" value="ECO:0007669"/>
    <property type="project" value="InterPro"/>
</dbReference>
<evidence type="ECO:0000256" key="7">
    <source>
        <dbReference type="ARBA" id="ARBA00022989"/>
    </source>
</evidence>
<dbReference type="FunFam" id="1.10.630.10:FF:000069">
    <property type="entry name" value="Cytochrome P450, putative (Eurofung)"/>
    <property type="match status" value="1"/>
</dbReference>
<evidence type="ECO:0008006" key="17">
    <source>
        <dbReference type="Google" id="ProtNLM"/>
    </source>
</evidence>
<keyword evidence="6 12" id="KW-0479">Metal-binding</keyword>
<proteinExistence type="inferred from homology"/>
<keyword evidence="11 14" id="KW-0472">Membrane</keyword>
<keyword evidence="7 14" id="KW-1133">Transmembrane helix</keyword>
<organism evidence="15 16">
    <name type="scientific">Coniosporium apollinis (strain CBS 100218)</name>
    <name type="common">Rock-inhabiting black yeast</name>
    <dbReference type="NCBI Taxonomy" id="1168221"/>
    <lineage>
        <taxon>Eukaryota</taxon>
        <taxon>Fungi</taxon>
        <taxon>Dikarya</taxon>
        <taxon>Ascomycota</taxon>
        <taxon>Pezizomycotina</taxon>
        <taxon>Dothideomycetes</taxon>
        <taxon>Dothideomycetes incertae sedis</taxon>
        <taxon>Coniosporium</taxon>
    </lineage>
</organism>
<dbReference type="GO" id="GO:0005506">
    <property type="term" value="F:iron ion binding"/>
    <property type="evidence" value="ECO:0007669"/>
    <property type="project" value="InterPro"/>
</dbReference>
<keyword evidence="10 13" id="KW-0503">Monooxygenase</keyword>
<dbReference type="Gene3D" id="1.10.630.10">
    <property type="entry name" value="Cytochrome P450"/>
    <property type="match status" value="1"/>
</dbReference>
<evidence type="ECO:0000256" key="9">
    <source>
        <dbReference type="ARBA" id="ARBA00023004"/>
    </source>
</evidence>
<evidence type="ECO:0000313" key="15">
    <source>
        <dbReference type="EMBL" id="EON63568.1"/>
    </source>
</evidence>
<gene>
    <name evidence="15" type="ORF">W97_02796</name>
</gene>
<protein>
    <recommendedName>
        <fullName evidence="17">Cytochrome P450</fullName>
    </recommendedName>
</protein>
<evidence type="ECO:0000256" key="6">
    <source>
        <dbReference type="ARBA" id="ARBA00022723"/>
    </source>
</evidence>
<dbReference type="InterPro" id="IPR002401">
    <property type="entry name" value="Cyt_P450_E_grp-I"/>
</dbReference>
<keyword evidence="4 12" id="KW-0349">Heme</keyword>
<dbReference type="GO" id="GO:0004497">
    <property type="term" value="F:monooxygenase activity"/>
    <property type="evidence" value="ECO:0007669"/>
    <property type="project" value="UniProtKB-KW"/>
</dbReference>
<dbReference type="GO" id="GO:0016020">
    <property type="term" value="C:membrane"/>
    <property type="evidence" value="ECO:0007669"/>
    <property type="project" value="UniProtKB-SubCell"/>
</dbReference>
<accession>R7YNY4</accession>
<dbReference type="eggNOG" id="KOG0158">
    <property type="taxonomic scope" value="Eukaryota"/>
</dbReference>
<dbReference type="HOGENOM" id="CLU_001570_14_4_1"/>
<name>R7YNY4_CONA1</name>
<dbReference type="GO" id="GO:0016705">
    <property type="term" value="F:oxidoreductase activity, acting on paired donors, with incorporation or reduction of molecular oxygen"/>
    <property type="evidence" value="ECO:0007669"/>
    <property type="project" value="InterPro"/>
</dbReference>
<comment type="subcellular location">
    <subcellularLocation>
        <location evidence="2">Membrane</location>
        <topology evidence="2">Single-pass membrane protein</topology>
    </subcellularLocation>
</comment>